<dbReference type="AlphaFoldDB" id="A0A645DVS3"/>
<sequence>MAGHDAVTQRAHIGPRAKTALPGTGQPHLLHPVVIGPGMQDVRHLVDHGTIHRVDALWTIQCQRGDTVADFTEDLVGH</sequence>
<evidence type="ECO:0000256" key="1">
    <source>
        <dbReference type="SAM" id="MobiDB-lite"/>
    </source>
</evidence>
<name>A0A645DVS3_9ZZZZ</name>
<feature type="region of interest" description="Disordered" evidence="1">
    <location>
        <begin position="1"/>
        <end position="28"/>
    </location>
</feature>
<accession>A0A645DVS3</accession>
<protein>
    <submittedName>
        <fullName evidence="2">Uncharacterized protein</fullName>
    </submittedName>
</protein>
<comment type="caution">
    <text evidence="2">The sequence shown here is derived from an EMBL/GenBank/DDBJ whole genome shotgun (WGS) entry which is preliminary data.</text>
</comment>
<dbReference type="EMBL" id="VSSQ01040384">
    <property type="protein sequence ID" value="MPM93610.1"/>
    <property type="molecule type" value="Genomic_DNA"/>
</dbReference>
<reference evidence="2" key="1">
    <citation type="submission" date="2019-08" db="EMBL/GenBank/DDBJ databases">
        <authorList>
            <person name="Kucharzyk K."/>
            <person name="Murdoch R.W."/>
            <person name="Higgins S."/>
            <person name="Loffler F."/>
        </authorList>
    </citation>
    <scope>NUCLEOTIDE SEQUENCE</scope>
</reference>
<evidence type="ECO:0000313" key="2">
    <source>
        <dbReference type="EMBL" id="MPM93610.1"/>
    </source>
</evidence>
<proteinExistence type="predicted"/>
<gene>
    <name evidence="2" type="ORF">SDC9_140750</name>
</gene>
<organism evidence="2">
    <name type="scientific">bioreactor metagenome</name>
    <dbReference type="NCBI Taxonomy" id="1076179"/>
    <lineage>
        <taxon>unclassified sequences</taxon>
        <taxon>metagenomes</taxon>
        <taxon>ecological metagenomes</taxon>
    </lineage>
</organism>